<evidence type="ECO:0000313" key="2">
    <source>
        <dbReference type="EMBL" id="EXB40472.1"/>
    </source>
</evidence>
<proteinExistence type="predicted"/>
<accession>W9QU56</accession>
<dbReference type="EMBL" id="KE343768">
    <property type="protein sequence ID" value="EXB40472.1"/>
    <property type="molecule type" value="Genomic_DNA"/>
</dbReference>
<feature type="region of interest" description="Disordered" evidence="1">
    <location>
        <begin position="28"/>
        <end position="54"/>
    </location>
</feature>
<keyword evidence="3" id="KW-1185">Reference proteome</keyword>
<evidence type="ECO:0000313" key="3">
    <source>
        <dbReference type="Proteomes" id="UP000030645"/>
    </source>
</evidence>
<feature type="compositionally biased region" description="Basic and acidic residues" evidence="1">
    <location>
        <begin position="105"/>
        <end position="116"/>
    </location>
</feature>
<gene>
    <name evidence="2" type="ORF">L484_013775</name>
</gene>
<evidence type="ECO:0000256" key="1">
    <source>
        <dbReference type="SAM" id="MobiDB-lite"/>
    </source>
</evidence>
<dbReference type="AlphaFoldDB" id="W9QU56"/>
<dbReference type="Proteomes" id="UP000030645">
    <property type="component" value="Unassembled WGS sequence"/>
</dbReference>
<feature type="compositionally biased region" description="Acidic residues" evidence="1">
    <location>
        <begin position="90"/>
        <end position="104"/>
    </location>
</feature>
<feature type="region of interest" description="Disordered" evidence="1">
    <location>
        <begin position="79"/>
        <end position="116"/>
    </location>
</feature>
<reference evidence="3" key="1">
    <citation type="submission" date="2013-01" db="EMBL/GenBank/DDBJ databases">
        <title>Draft Genome Sequence of a Mulberry Tree, Morus notabilis C.K. Schneid.</title>
        <authorList>
            <person name="He N."/>
            <person name="Zhao S."/>
        </authorList>
    </citation>
    <scope>NUCLEOTIDE SEQUENCE</scope>
</reference>
<name>W9QU56_9ROSA</name>
<sequence length="116" mass="12512">MKLRRLHFPSVKPVFAFAITARIDSFVDPPRIDQSPQVEKLGTRGGASPQLLRPSVSPLSIAGRKQPTAVLRSESLVFREVAPPAAPPPVEEDGNGENNECGDDGGDRESNKLVRA</sequence>
<organism evidence="2 3">
    <name type="scientific">Morus notabilis</name>
    <dbReference type="NCBI Taxonomy" id="981085"/>
    <lineage>
        <taxon>Eukaryota</taxon>
        <taxon>Viridiplantae</taxon>
        <taxon>Streptophyta</taxon>
        <taxon>Embryophyta</taxon>
        <taxon>Tracheophyta</taxon>
        <taxon>Spermatophyta</taxon>
        <taxon>Magnoliopsida</taxon>
        <taxon>eudicotyledons</taxon>
        <taxon>Gunneridae</taxon>
        <taxon>Pentapetalae</taxon>
        <taxon>rosids</taxon>
        <taxon>fabids</taxon>
        <taxon>Rosales</taxon>
        <taxon>Moraceae</taxon>
        <taxon>Moreae</taxon>
        <taxon>Morus</taxon>
    </lineage>
</organism>
<protein>
    <submittedName>
        <fullName evidence="2">Uncharacterized protein</fullName>
    </submittedName>
</protein>